<proteinExistence type="inferred from homology"/>
<dbReference type="InterPro" id="IPR028094">
    <property type="entry name" value="RTC4_C"/>
</dbReference>
<dbReference type="InterPro" id="IPR039024">
    <property type="entry name" value="RTC4"/>
</dbReference>
<feature type="region of interest" description="Disordered" evidence="8">
    <location>
        <begin position="1"/>
        <end position="227"/>
    </location>
</feature>
<organism evidence="10 11">
    <name type="scientific">Hyaloscypha hepaticicola</name>
    <dbReference type="NCBI Taxonomy" id="2082293"/>
    <lineage>
        <taxon>Eukaryota</taxon>
        <taxon>Fungi</taxon>
        <taxon>Dikarya</taxon>
        <taxon>Ascomycota</taxon>
        <taxon>Pezizomycotina</taxon>
        <taxon>Leotiomycetes</taxon>
        <taxon>Helotiales</taxon>
        <taxon>Hyaloscyphaceae</taxon>
        <taxon>Hyaloscypha</taxon>
    </lineage>
</organism>
<dbReference type="GO" id="GO:0005737">
    <property type="term" value="C:cytoplasm"/>
    <property type="evidence" value="ECO:0007669"/>
    <property type="project" value="UniProtKB-SubCell"/>
</dbReference>
<evidence type="ECO:0000256" key="2">
    <source>
        <dbReference type="ARBA" id="ARBA00004123"/>
    </source>
</evidence>
<name>A0A2J6PVS5_9HELO</name>
<dbReference type="EMBL" id="KZ613496">
    <property type="protein sequence ID" value="PMD18016.1"/>
    <property type="molecule type" value="Genomic_DNA"/>
</dbReference>
<comment type="similarity">
    <text evidence="4">Belongs to the RTC4 family.</text>
</comment>
<dbReference type="PANTHER" id="PTHR41391:SF1">
    <property type="entry name" value="RESTRICTION OF TELOMERE CAPPING PROTEIN 4"/>
    <property type="match status" value="1"/>
</dbReference>
<feature type="compositionally biased region" description="Basic and acidic residues" evidence="8">
    <location>
        <begin position="106"/>
        <end position="117"/>
    </location>
</feature>
<evidence type="ECO:0000256" key="4">
    <source>
        <dbReference type="ARBA" id="ARBA00009461"/>
    </source>
</evidence>
<evidence type="ECO:0000256" key="1">
    <source>
        <dbReference type="ARBA" id="ARBA00002738"/>
    </source>
</evidence>
<evidence type="ECO:0000256" key="7">
    <source>
        <dbReference type="ARBA" id="ARBA00023242"/>
    </source>
</evidence>
<dbReference type="AlphaFoldDB" id="A0A2J6PVS5"/>
<evidence type="ECO:0000256" key="3">
    <source>
        <dbReference type="ARBA" id="ARBA00004496"/>
    </source>
</evidence>
<keyword evidence="7" id="KW-0539">Nucleus</keyword>
<dbReference type="GO" id="GO:0005634">
    <property type="term" value="C:nucleus"/>
    <property type="evidence" value="ECO:0007669"/>
    <property type="project" value="UniProtKB-SubCell"/>
</dbReference>
<keyword evidence="6" id="KW-0963">Cytoplasm</keyword>
<evidence type="ECO:0000259" key="9">
    <source>
        <dbReference type="SMART" id="SM01312"/>
    </source>
</evidence>
<sequence length="526" mass="58964">MPSRVVTKKGAPGIKAEALAKEQPEEEDEAYLNRPPDSSDDEVNPGNIEATDFRSMSEQPQEEEKRQDIGTTKRGKKGIATATSTASTITKSRRGKLPQASSPSHDSPKRKSQEEVKPLGTGMTDEWGLVKVKKAKTGRKSTYGGRNASNTAPAIKHDLDKVSPKKEFKSVRKYDSSEESDVDEGKDFKRPSVTVDDSPTTTPKSVKKFKSYTRTETPDPEESLPQLVFKKHGISFDESFEESNLDDSQPGLPEKMHNTTVAEAFPATQAPVFKAPAYDFDNDDALGTARSILEAESFKRPLASAPANVPDDDDDEFQTMTQRARCPMCGESVDPADLRAFGRMNTRKQEKFCRSHRKTTALQTWDAEEYPTIDWDKLDSRITKHHSFIKKLINGADSHYRERLAETVNAGKNRSLLKSDYNPTPGYYGTRGLRAISENTMRKFTPLLKKRMVVDRLMAARGFTPYVEYVVVPEVAVKLIMEDMNCEEERAREIMSESLKVGELLSEEIKDVVRRTGSEEIEDSDE</sequence>
<dbReference type="Pfam" id="PF14474">
    <property type="entry name" value="RTC4"/>
    <property type="match status" value="1"/>
</dbReference>
<evidence type="ECO:0000313" key="11">
    <source>
        <dbReference type="Proteomes" id="UP000235672"/>
    </source>
</evidence>
<dbReference type="Proteomes" id="UP000235672">
    <property type="component" value="Unassembled WGS sequence"/>
</dbReference>
<evidence type="ECO:0000313" key="10">
    <source>
        <dbReference type="EMBL" id="PMD18016.1"/>
    </source>
</evidence>
<keyword evidence="11" id="KW-1185">Reference proteome</keyword>
<feature type="compositionally biased region" description="Polar residues" evidence="8">
    <location>
        <begin position="195"/>
        <end position="204"/>
    </location>
</feature>
<feature type="compositionally biased region" description="Basic and acidic residues" evidence="8">
    <location>
        <begin position="155"/>
        <end position="176"/>
    </location>
</feature>
<protein>
    <recommendedName>
        <fullName evidence="5">Restriction of telomere capping protein 4</fullName>
    </recommendedName>
</protein>
<evidence type="ECO:0000256" key="8">
    <source>
        <dbReference type="SAM" id="MobiDB-lite"/>
    </source>
</evidence>
<feature type="domain" description="Restriction of telomere capping protein 4 C-terminal" evidence="9">
    <location>
        <begin position="392"/>
        <end position="508"/>
    </location>
</feature>
<accession>A0A2J6PVS5</accession>
<evidence type="ECO:0000256" key="6">
    <source>
        <dbReference type="ARBA" id="ARBA00022490"/>
    </source>
</evidence>
<reference evidence="10 11" key="1">
    <citation type="submission" date="2016-05" db="EMBL/GenBank/DDBJ databases">
        <title>A degradative enzymes factory behind the ericoid mycorrhizal symbiosis.</title>
        <authorList>
            <consortium name="DOE Joint Genome Institute"/>
            <person name="Martino E."/>
            <person name="Morin E."/>
            <person name="Grelet G."/>
            <person name="Kuo A."/>
            <person name="Kohler A."/>
            <person name="Daghino S."/>
            <person name="Barry K."/>
            <person name="Choi C."/>
            <person name="Cichocki N."/>
            <person name="Clum A."/>
            <person name="Copeland A."/>
            <person name="Hainaut M."/>
            <person name="Haridas S."/>
            <person name="Labutti K."/>
            <person name="Lindquist E."/>
            <person name="Lipzen A."/>
            <person name="Khouja H.-R."/>
            <person name="Murat C."/>
            <person name="Ohm R."/>
            <person name="Olson A."/>
            <person name="Spatafora J."/>
            <person name="Veneault-Fourrey C."/>
            <person name="Henrissat B."/>
            <person name="Grigoriev I."/>
            <person name="Martin F."/>
            <person name="Perotto S."/>
        </authorList>
    </citation>
    <scope>NUCLEOTIDE SEQUENCE [LARGE SCALE GENOMIC DNA]</scope>
    <source>
        <strain evidence="10 11">UAMH 7357</strain>
    </source>
</reference>
<dbReference type="PANTHER" id="PTHR41391">
    <property type="entry name" value="RESTRICTION OF TELOMERE CAPPING PROTEIN 4"/>
    <property type="match status" value="1"/>
</dbReference>
<comment type="function">
    <text evidence="1">May be involved in a process influencing telomere capping.</text>
</comment>
<comment type="subcellular location">
    <subcellularLocation>
        <location evidence="3">Cytoplasm</location>
    </subcellularLocation>
    <subcellularLocation>
        <location evidence="2">Nucleus</location>
    </subcellularLocation>
</comment>
<dbReference type="OrthoDB" id="128308at2759"/>
<dbReference type="SMART" id="SM01312">
    <property type="entry name" value="RTC4"/>
    <property type="match status" value="1"/>
</dbReference>
<gene>
    <name evidence="10" type="ORF">NA56DRAFT_648181</name>
</gene>
<feature type="compositionally biased region" description="Low complexity" evidence="8">
    <location>
        <begin position="78"/>
        <end position="90"/>
    </location>
</feature>
<evidence type="ECO:0000256" key="5">
    <source>
        <dbReference type="ARBA" id="ARBA00015162"/>
    </source>
</evidence>